<name>A0ABQ8FYL3_9PEZI</name>
<reference evidence="1 2" key="1">
    <citation type="journal article" date="2021" name="Nat. Commun.">
        <title>Genetic determinants of endophytism in the Arabidopsis root mycobiome.</title>
        <authorList>
            <person name="Mesny F."/>
            <person name="Miyauchi S."/>
            <person name="Thiergart T."/>
            <person name="Pickel B."/>
            <person name="Atanasova L."/>
            <person name="Karlsson M."/>
            <person name="Huettel B."/>
            <person name="Barry K.W."/>
            <person name="Haridas S."/>
            <person name="Chen C."/>
            <person name="Bauer D."/>
            <person name="Andreopoulos W."/>
            <person name="Pangilinan J."/>
            <person name="LaButti K."/>
            <person name="Riley R."/>
            <person name="Lipzen A."/>
            <person name="Clum A."/>
            <person name="Drula E."/>
            <person name="Henrissat B."/>
            <person name="Kohler A."/>
            <person name="Grigoriev I.V."/>
            <person name="Martin F.M."/>
            <person name="Hacquard S."/>
        </authorList>
    </citation>
    <scope>NUCLEOTIDE SEQUENCE [LARGE SCALE GENOMIC DNA]</scope>
    <source>
        <strain evidence="1 2">MPI-SDFR-AT-0080</strain>
    </source>
</reference>
<proteinExistence type="predicted"/>
<comment type="caution">
    <text evidence="1">The sequence shown here is derived from an EMBL/GenBank/DDBJ whole genome shotgun (WGS) entry which is preliminary data.</text>
</comment>
<organism evidence="1 2">
    <name type="scientific">Macrophomina phaseolina</name>
    <dbReference type="NCBI Taxonomy" id="35725"/>
    <lineage>
        <taxon>Eukaryota</taxon>
        <taxon>Fungi</taxon>
        <taxon>Dikarya</taxon>
        <taxon>Ascomycota</taxon>
        <taxon>Pezizomycotina</taxon>
        <taxon>Dothideomycetes</taxon>
        <taxon>Dothideomycetes incertae sedis</taxon>
        <taxon>Botryosphaeriales</taxon>
        <taxon>Botryosphaeriaceae</taxon>
        <taxon>Macrophomina</taxon>
    </lineage>
</organism>
<dbReference type="Proteomes" id="UP000774617">
    <property type="component" value="Unassembled WGS sequence"/>
</dbReference>
<keyword evidence="2" id="KW-1185">Reference proteome</keyword>
<evidence type="ECO:0000313" key="2">
    <source>
        <dbReference type="Proteomes" id="UP000774617"/>
    </source>
</evidence>
<sequence>MSRTWSWARGAGACGRGEVGEEGRKVQESYDMALLVCRCAAPLVPTGARLLLLLPSWMRGTPEAFAKRRGRASCFSAKENGIGRALRRHARCRALQGPPKPFFGSRPGGIAAVALFLVQNRRHMTAALMKCCRPHWPAGALADDSRRRRRRHRRGPACFSRESSPRYSALINPRATATHAILEGKCWLAHVFALREQASPKTRGRSAQVMN</sequence>
<evidence type="ECO:0000313" key="1">
    <source>
        <dbReference type="EMBL" id="KAH7036378.1"/>
    </source>
</evidence>
<dbReference type="EMBL" id="JAGTJR010000035">
    <property type="protein sequence ID" value="KAH7036378.1"/>
    <property type="molecule type" value="Genomic_DNA"/>
</dbReference>
<accession>A0ABQ8FYL3</accession>
<gene>
    <name evidence="1" type="ORF">B0J12DRAFT_264536</name>
</gene>
<protein>
    <submittedName>
        <fullName evidence="1">Uncharacterized protein</fullName>
    </submittedName>
</protein>